<organism evidence="6 7">
    <name type="scientific">Franzmannia pantelleriensis</name>
    <dbReference type="NCBI Taxonomy" id="48727"/>
    <lineage>
        <taxon>Bacteria</taxon>
        <taxon>Pseudomonadati</taxon>
        <taxon>Pseudomonadota</taxon>
        <taxon>Gammaproteobacteria</taxon>
        <taxon>Oceanospirillales</taxon>
        <taxon>Halomonadaceae</taxon>
        <taxon>Franzmannia</taxon>
    </lineage>
</organism>
<dbReference type="PROSITE" id="PS50931">
    <property type="entry name" value="HTH_LYSR"/>
    <property type="match status" value="1"/>
</dbReference>
<dbReference type="STRING" id="48727.SAMN05192555_10398"/>
<accession>A0A1G9I952</accession>
<dbReference type="SUPFAM" id="SSF53850">
    <property type="entry name" value="Periplasmic binding protein-like II"/>
    <property type="match status" value="1"/>
</dbReference>
<dbReference type="EMBL" id="FNGH01000003">
    <property type="protein sequence ID" value="SDL21585.1"/>
    <property type="molecule type" value="Genomic_DNA"/>
</dbReference>
<dbReference type="CDD" id="cd08474">
    <property type="entry name" value="PBP2_CrgA_like_5"/>
    <property type="match status" value="1"/>
</dbReference>
<sequence length="315" mass="34777">MTKPTLTDLDAFAVVAAERSFRRAADLIGVSRSALSHRMRHLEAQLGVRLLHRTTRSVSLTDAGSRFLARMTPTLKELNAALDALSDDRGEPSGLLRINASKGAVRLLLAHIVPTYLSRYPAVELDLVSEGRLVDIVERGFDAGVRLGEAVPQDMIAVKLGGDMRFLAVASPDYLRRFGTPSVPDDLHKHRCIRQRLPSGKRYRWEFEQRGQEMAIDVPGALMLDDNDLMVEAAADGLGIAFVPELVASDRLASSQLVAVLEDWSPPYPGLMLYYPGHRHVPAALRAFIDLLKEPETQADMVRDLVAHSSKPFPQ</sequence>
<proteinExistence type="inferred from homology"/>
<dbReference type="GO" id="GO:0003700">
    <property type="term" value="F:DNA-binding transcription factor activity"/>
    <property type="evidence" value="ECO:0007669"/>
    <property type="project" value="InterPro"/>
</dbReference>
<dbReference type="InterPro" id="IPR036388">
    <property type="entry name" value="WH-like_DNA-bd_sf"/>
</dbReference>
<dbReference type="Gene3D" id="3.40.190.290">
    <property type="match status" value="1"/>
</dbReference>
<dbReference type="InterPro" id="IPR005119">
    <property type="entry name" value="LysR_subst-bd"/>
</dbReference>
<dbReference type="InterPro" id="IPR058163">
    <property type="entry name" value="LysR-type_TF_proteobact-type"/>
</dbReference>
<dbReference type="GO" id="GO:0006351">
    <property type="term" value="P:DNA-templated transcription"/>
    <property type="evidence" value="ECO:0007669"/>
    <property type="project" value="TreeGrafter"/>
</dbReference>
<evidence type="ECO:0000313" key="6">
    <source>
        <dbReference type="EMBL" id="SDL21585.1"/>
    </source>
</evidence>
<keyword evidence="3" id="KW-0238">DNA-binding</keyword>
<keyword evidence="7" id="KW-1185">Reference proteome</keyword>
<dbReference type="Proteomes" id="UP000199107">
    <property type="component" value="Unassembled WGS sequence"/>
</dbReference>
<dbReference type="PANTHER" id="PTHR30537">
    <property type="entry name" value="HTH-TYPE TRANSCRIPTIONAL REGULATOR"/>
    <property type="match status" value="1"/>
</dbReference>
<evidence type="ECO:0000313" key="7">
    <source>
        <dbReference type="Proteomes" id="UP000199107"/>
    </source>
</evidence>
<protein>
    <submittedName>
        <fullName evidence="6">Transcriptional regulator, LysR family</fullName>
    </submittedName>
</protein>
<dbReference type="InterPro" id="IPR036390">
    <property type="entry name" value="WH_DNA-bd_sf"/>
</dbReference>
<keyword evidence="2" id="KW-0805">Transcription regulation</keyword>
<gene>
    <name evidence="6" type="ORF">SAMN05192555_10398</name>
</gene>
<dbReference type="Pfam" id="PF00126">
    <property type="entry name" value="HTH_1"/>
    <property type="match status" value="1"/>
</dbReference>
<feature type="domain" description="HTH lysR-type" evidence="5">
    <location>
        <begin position="4"/>
        <end position="61"/>
    </location>
</feature>
<dbReference type="Pfam" id="PF03466">
    <property type="entry name" value="LysR_substrate"/>
    <property type="match status" value="1"/>
</dbReference>
<dbReference type="InterPro" id="IPR000847">
    <property type="entry name" value="LysR_HTH_N"/>
</dbReference>
<reference evidence="7" key="1">
    <citation type="submission" date="2016-10" db="EMBL/GenBank/DDBJ databases">
        <authorList>
            <person name="Varghese N."/>
            <person name="Submissions S."/>
        </authorList>
    </citation>
    <scope>NUCLEOTIDE SEQUENCE [LARGE SCALE GENOMIC DNA]</scope>
    <source>
        <strain evidence="7">AAP</strain>
    </source>
</reference>
<dbReference type="PANTHER" id="PTHR30537:SF1">
    <property type="entry name" value="HTH-TYPE TRANSCRIPTIONAL REGULATOR PGRR"/>
    <property type="match status" value="1"/>
</dbReference>
<dbReference type="AlphaFoldDB" id="A0A1G9I952"/>
<dbReference type="GO" id="GO:0043565">
    <property type="term" value="F:sequence-specific DNA binding"/>
    <property type="evidence" value="ECO:0007669"/>
    <property type="project" value="TreeGrafter"/>
</dbReference>
<evidence type="ECO:0000259" key="5">
    <source>
        <dbReference type="PROSITE" id="PS50931"/>
    </source>
</evidence>
<dbReference type="FunFam" id="1.10.10.10:FF:000001">
    <property type="entry name" value="LysR family transcriptional regulator"/>
    <property type="match status" value="1"/>
</dbReference>
<dbReference type="Gene3D" id="1.10.10.10">
    <property type="entry name" value="Winged helix-like DNA-binding domain superfamily/Winged helix DNA-binding domain"/>
    <property type="match status" value="1"/>
</dbReference>
<dbReference type="OrthoDB" id="9815676at2"/>
<name>A0A1G9I952_9GAMM</name>
<evidence type="ECO:0000256" key="2">
    <source>
        <dbReference type="ARBA" id="ARBA00023015"/>
    </source>
</evidence>
<dbReference type="SUPFAM" id="SSF46785">
    <property type="entry name" value="Winged helix' DNA-binding domain"/>
    <property type="match status" value="1"/>
</dbReference>
<evidence type="ECO:0000256" key="1">
    <source>
        <dbReference type="ARBA" id="ARBA00009437"/>
    </source>
</evidence>
<keyword evidence="4" id="KW-0804">Transcription</keyword>
<dbReference type="RefSeq" id="WP_089657385.1">
    <property type="nucleotide sequence ID" value="NZ_FNGH01000003.1"/>
</dbReference>
<evidence type="ECO:0000256" key="4">
    <source>
        <dbReference type="ARBA" id="ARBA00023163"/>
    </source>
</evidence>
<evidence type="ECO:0000256" key="3">
    <source>
        <dbReference type="ARBA" id="ARBA00023125"/>
    </source>
</evidence>
<comment type="similarity">
    <text evidence="1">Belongs to the LysR transcriptional regulatory family.</text>
</comment>